<name>A0ABS9KU54_9BACT</name>
<protein>
    <recommendedName>
        <fullName evidence="3">DUF4595 domain-containing protein</fullName>
    </recommendedName>
</protein>
<reference evidence="1" key="1">
    <citation type="submission" date="2022-01" db="EMBL/GenBank/DDBJ databases">
        <authorList>
            <person name="Jo J.-H."/>
            <person name="Im W.-T."/>
        </authorList>
    </citation>
    <scope>NUCLEOTIDE SEQUENCE</scope>
    <source>
        <strain evidence="1">NA20</strain>
    </source>
</reference>
<evidence type="ECO:0000313" key="1">
    <source>
        <dbReference type="EMBL" id="MCG2615804.1"/>
    </source>
</evidence>
<proteinExistence type="predicted"/>
<evidence type="ECO:0008006" key="3">
    <source>
        <dbReference type="Google" id="ProtNLM"/>
    </source>
</evidence>
<evidence type="ECO:0000313" key="2">
    <source>
        <dbReference type="Proteomes" id="UP001165367"/>
    </source>
</evidence>
<gene>
    <name evidence="1" type="ORF">LZZ85_16000</name>
</gene>
<accession>A0ABS9KU54</accession>
<comment type="caution">
    <text evidence="1">The sequence shown here is derived from an EMBL/GenBank/DDBJ whole genome shotgun (WGS) entry which is preliminary data.</text>
</comment>
<sequence length="343" mass="38466">MSQFTHLTPLLRLCLFIILVPISFSCSGDNDLPPPVSDPLLMDKETKLLELATSYSTAGSSAKNICIITEDAANRTVTEWFSLSDKNFRRHHYDNDGNLVKIVISFSDGTSRSLDSVIIKRPAAGQFEIWKNDKILLQKANRSVSPDGGEKILVESTDNSAVFLTLTFNRDALLVSQREQLMSLGLDGHNIAYTYDASHKLTGMSDTVHSLVAGNRLVHHYNVSTDNASNSYLIYVLEKLVGRDMRWRLYYADQSPGYFTPSVLSIPERFEQTLMLAKGSVTKLKLQHFTAQPDGSFVESPVNGENALLYNWQYDDRGRAINCKTANTNSADYRGELQIKYFD</sequence>
<dbReference type="EMBL" id="JAKLTR010000010">
    <property type="protein sequence ID" value="MCG2615804.1"/>
    <property type="molecule type" value="Genomic_DNA"/>
</dbReference>
<keyword evidence="2" id="KW-1185">Reference proteome</keyword>
<dbReference type="Proteomes" id="UP001165367">
    <property type="component" value="Unassembled WGS sequence"/>
</dbReference>
<dbReference type="RefSeq" id="WP_237873976.1">
    <property type="nucleotide sequence ID" value="NZ_JAKLTR010000010.1"/>
</dbReference>
<organism evidence="1 2">
    <name type="scientific">Terrimonas ginsenosidimutans</name>
    <dbReference type="NCBI Taxonomy" id="2908004"/>
    <lineage>
        <taxon>Bacteria</taxon>
        <taxon>Pseudomonadati</taxon>
        <taxon>Bacteroidota</taxon>
        <taxon>Chitinophagia</taxon>
        <taxon>Chitinophagales</taxon>
        <taxon>Chitinophagaceae</taxon>
        <taxon>Terrimonas</taxon>
    </lineage>
</organism>